<dbReference type="InterPro" id="IPR006357">
    <property type="entry name" value="HAD-SF_hydro_IIA"/>
</dbReference>
<dbReference type="Pfam" id="PF13242">
    <property type="entry name" value="Hydrolase_like"/>
    <property type="match status" value="1"/>
</dbReference>
<comment type="caution">
    <text evidence="2">The sequence shown here is derived from an EMBL/GenBank/DDBJ whole genome shotgun (WGS) entry which is preliminary data.</text>
</comment>
<dbReference type="Pfam" id="PF13344">
    <property type="entry name" value="Hydrolase_6"/>
    <property type="match status" value="1"/>
</dbReference>
<dbReference type="EC" id="3.1.3.-" evidence="1"/>
<proteinExistence type="inferred from homology"/>
<reference evidence="2 3" key="1">
    <citation type="submission" date="2023-07" db="EMBL/GenBank/DDBJ databases">
        <title>Genomic Encyclopedia of Type Strains, Phase IV (KMG-IV): sequencing the most valuable type-strain genomes for metagenomic binning, comparative biology and taxonomic classification.</title>
        <authorList>
            <person name="Goeker M."/>
        </authorList>
    </citation>
    <scope>NUCLEOTIDE SEQUENCE [LARGE SCALE GENOMIC DNA]</scope>
    <source>
        <strain evidence="2 3">DSM 17740</strain>
    </source>
</reference>
<accession>A0ABU0CXJ5</accession>
<comment type="function">
    <text evidence="1">Catalyzes the dephosphorylation of 2-6 carbon acid sugars in vitro.</text>
</comment>
<dbReference type="PIRSF" id="PIRSF000915">
    <property type="entry name" value="PGP-type_phosphatase"/>
    <property type="match status" value="1"/>
</dbReference>
<comment type="similarity">
    <text evidence="1">Belongs to the HAD-like hydrolase superfamily. NagD family.</text>
</comment>
<dbReference type="PANTHER" id="PTHR19288">
    <property type="entry name" value="4-NITROPHENYLPHOSPHATASE-RELATED"/>
    <property type="match status" value="1"/>
</dbReference>
<evidence type="ECO:0000256" key="1">
    <source>
        <dbReference type="PIRNR" id="PIRNR000915"/>
    </source>
</evidence>
<protein>
    <recommendedName>
        <fullName evidence="1">Acid sugar phosphatase</fullName>
        <ecNumber evidence="1">3.1.3.-</ecNumber>
    </recommendedName>
</protein>
<name>A0ABU0CXJ5_9BACI</name>
<sequence length="262" mass="28889">MTEVGIIRGFIFDLDGTVYLGDQPIKGAAEAINTLQQRGDRVVFLSNKPIATRMFYVEKLRKMGIEASLENVLNSNYIMAYYLKDILTAEQSVFVIGEWPLIEELEAQEIPITQDPLQADYVILSWDRYFTYDKLNAAFQAWFHGAKIIATNPDRTCPIENGQIPDCGAIIGAIEGATGQAIDAVVGKPSAIMAETAVKKLGLDFSQCYMVGDRLETDIKMANETGMNSVLVLTGITTEDMLATSPYQPKYVLNSIADIPSI</sequence>
<keyword evidence="3" id="KW-1185">Reference proteome</keyword>
<gene>
    <name evidence="2" type="ORF">J2S00_003414</name>
</gene>
<dbReference type="NCBIfam" id="TIGR01460">
    <property type="entry name" value="HAD-SF-IIA"/>
    <property type="match status" value="1"/>
</dbReference>
<dbReference type="Proteomes" id="UP001232445">
    <property type="component" value="Unassembled WGS sequence"/>
</dbReference>
<organism evidence="2 3">
    <name type="scientific">Caldalkalibacillus uzonensis</name>
    <dbReference type="NCBI Taxonomy" id="353224"/>
    <lineage>
        <taxon>Bacteria</taxon>
        <taxon>Bacillati</taxon>
        <taxon>Bacillota</taxon>
        <taxon>Bacilli</taxon>
        <taxon>Bacillales</taxon>
        <taxon>Bacillaceae</taxon>
        <taxon>Caldalkalibacillus</taxon>
    </lineage>
</organism>
<dbReference type="SUPFAM" id="SSF56784">
    <property type="entry name" value="HAD-like"/>
    <property type="match status" value="1"/>
</dbReference>
<keyword evidence="1" id="KW-0460">Magnesium</keyword>
<dbReference type="InterPro" id="IPR023214">
    <property type="entry name" value="HAD_sf"/>
</dbReference>
<comment type="cofactor">
    <cofactor evidence="1">
        <name>Mg(2+)</name>
        <dbReference type="ChEBI" id="CHEBI:18420"/>
    </cofactor>
</comment>
<dbReference type="PANTHER" id="PTHR19288:SF46">
    <property type="entry name" value="HALOACID DEHALOGENASE-LIKE HYDROLASE DOMAIN-CONTAINING PROTEIN 2"/>
    <property type="match status" value="1"/>
</dbReference>
<dbReference type="InterPro" id="IPR036412">
    <property type="entry name" value="HAD-like_sf"/>
</dbReference>
<dbReference type="Gene3D" id="3.40.50.1000">
    <property type="entry name" value="HAD superfamily/HAD-like"/>
    <property type="match status" value="2"/>
</dbReference>
<dbReference type="EMBL" id="JAUSUQ010000015">
    <property type="protein sequence ID" value="MDQ0340590.1"/>
    <property type="molecule type" value="Genomic_DNA"/>
</dbReference>
<evidence type="ECO:0000313" key="2">
    <source>
        <dbReference type="EMBL" id="MDQ0340590.1"/>
    </source>
</evidence>
<keyword evidence="1" id="KW-0479">Metal-binding</keyword>
<evidence type="ECO:0000313" key="3">
    <source>
        <dbReference type="Proteomes" id="UP001232445"/>
    </source>
</evidence>